<reference evidence="2" key="1">
    <citation type="submission" date="2022-10" db="EMBL/GenBank/DDBJ databases">
        <title>Fusarium specimens isolated from Avocado Roots.</title>
        <authorList>
            <person name="Stajich J."/>
            <person name="Roper C."/>
            <person name="Heimlech-Rivalta G."/>
        </authorList>
    </citation>
    <scope>NUCLEOTIDE SEQUENCE</scope>
    <source>
        <strain evidence="2">CF00143</strain>
    </source>
</reference>
<sequence>MADSGINDTPTPPDNTETDLISFDPDGFGDDRPKTPKSPESDLISFSPERGDKSTPNPPKNPEPNLITLGPDDFGDNDTSDYPANHGLDLIFFGPVEDGISNLTINPTPSPEPKEGSFIKFTQKGISDLASAAGLTSEERLSLIHAVNVLMEGWGHEEIPEAPKWNSQLGRNFSPFEYSVDFNLKTGKKKVGFRFELPHGNTIQDMQASADKLTDNLSSTYLEVVLHGFYLVRYIFFVPYHLGPFVAWFGYDDLAWKIYFDIRAQGQDDAGRLTYQALHHLDMTKAWHVIDDVIDWGFGMPVRLGIDLVNEDYARVEVIVDYWGQSIKSFAHFATERYYPRNDEVATEDELLRLCKILLGVEDDSTCCTGEAPLISYSFTHAKDRDVDLEMAVHIPVGSYMHDDAQFQTRLEEWVRGLSHVLSQQQIDNFIESYRECLEAIARRPLEEGSGLQSWFSLKESIKDGAVVSVDFSTEMYGALPVMESVAGLSVP</sequence>
<organism evidence="2 3">
    <name type="scientific">Fusarium irregulare</name>
    <dbReference type="NCBI Taxonomy" id="2494466"/>
    <lineage>
        <taxon>Eukaryota</taxon>
        <taxon>Fungi</taxon>
        <taxon>Dikarya</taxon>
        <taxon>Ascomycota</taxon>
        <taxon>Pezizomycotina</taxon>
        <taxon>Sordariomycetes</taxon>
        <taxon>Hypocreomycetidae</taxon>
        <taxon>Hypocreales</taxon>
        <taxon>Nectriaceae</taxon>
        <taxon>Fusarium</taxon>
        <taxon>Fusarium incarnatum-equiseti species complex</taxon>
    </lineage>
</organism>
<evidence type="ECO:0000313" key="2">
    <source>
        <dbReference type="EMBL" id="KAJ4015468.1"/>
    </source>
</evidence>
<feature type="compositionally biased region" description="Basic and acidic residues" evidence="1">
    <location>
        <begin position="29"/>
        <end position="40"/>
    </location>
</feature>
<name>A0A9W8PT26_9HYPO</name>
<feature type="region of interest" description="Disordered" evidence="1">
    <location>
        <begin position="1"/>
        <end position="79"/>
    </location>
</feature>
<gene>
    <name evidence="2" type="ORF">NW766_005811</name>
</gene>
<evidence type="ECO:0000256" key="1">
    <source>
        <dbReference type="SAM" id="MobiDB-lite"/>
    </source>
</evidence>
<dbReference type="Proteomes" id="UP001152130">
    <property type="component" value="Unassembled WGS sequence"/>
</dbReference>
<keyword evidence="3" id="KW-1185">Reference proteome</keyword>
<dbReference type="EMBL" id="JAPDHF010000007">
    <property type="protein sequence ID" value="KAJ4015468.1"/>
    <property type="molecule type" value="Genomic_DNA"/>
</dbReference>
<protein>
    <submittedName>
        <fullName evidence="2">Uncharacterized protein</fullName>
    </submittedName>
</protein>
<dbReference type="AlphaFoldDB" id="A0A9W8PT26"/>
<comment type="caution">
    <text evidence="2">The sequence shown here is derived from an EMBL/GenBank/DDBJ whole genome shotgun (WGS) entry which is preliminary data.</text>
</comment>
<proteinExistence type="predicted"/>
<evidence type="ECO:0000313" key="3">
    <source>
        <dbReference type="Proteomes" id="UP001152130"/>
    </source>
</evidence>
<accession>A0A9W8PT26</accession>